<organism evidence="1 2">
    <name type="scientific">Vararia minispora EC-137</name>
    <dbReference type="NCBI Taxonomy" id="1314806"/>
    <lineage>
        <taxon>Eukaryota</taxon>
        <taxon>Fungi</taxon>
        <taxon>Dikarya</taxon>
        <taxon>Basidiomycota</taxon>
        <taxon>Agaricomycotina</taxon>
        <taxon>Agaricomycetes</taxon>
        <taxon>Russulales</taxon>
        <taxon>Lachnocladiaceae</taxon>
        <taxon>Vararia</taxon>
    </lineage>
</organism>
<gene>
    <name evidence="1" type="ORF">K488DRAFT_16408</name>
</gene>
<evidence type="ECO:0000313" key="1">
    <source>
        <dbReference type="EMBL" id="KAI0030032.1"/>
    </source>
</evidence>
<sequence>VLGGASTLAASYLAKARSSGEPETSAARAKVLEHFLREVRAYVLDHGHENGDGLVGEHGRAVRAFRAELELLLG</sequence>
<accession>A0ACB8QEF1</accession>
<protein>
    <submittedName>
        <fullName evidence="1">Uncharacterized protein</fullName>
    </submittedName>
</protein>
<comment type="caution">
    <text evidence="1">The sequence shown here is derived from an EMBL/GenBank/DDBJ whole genome shotgun (WGS) entry which is preliminary data.</text>
</comment>
<reference evidence="1" key="1">
    <citation type="submission" date="2021-02" db="EMBL/GenBank/DDBJ databases">
        <authorList>
            <consortium name="DOE Joint Genome Institute"/>
            <person name="Ahrendt S."/>
            <person name="Looney B.P."/>
            <person name="Miyauchi S."/>
            <person name="Morin E."/>
            <person name="Drula E."/>
            <person name="Courty P.E."/>
            <person name="Chicoki N."/>
            <person name="Fauchery L."/>
            <person name="Kohler A."/>
            <person name="Kuo A."/>
            <person name="Labutti K."/>
            <person name="Pangilinan J."/>
            <person name="Lipzen A."/>
            <person name="Riley R."/>
            <person name="Andreopoulos W."/>
            <person name="He G."/>
            <person name="Johnson J."/>
            <person name="Barry K.W."/>
            <person name="Grigoriev I.V."/>
            <person name="Nagy L."/>
            <person name="Hibbett D."/>
            <person name="Henrissat B."/>
            <person name="Matheny P.B."/>
            <person name="Labbe J."/>
            <person name="Martin F."/>
        </authorList>
    </citation>
    <scope>NUCLEOTIDE SEQUENCE</scope>
    <source>
        <strain evidence="1">EC-137</strain>
    </source>
</reference>
<evidence type="ECO:0000313" key="2">
    <source>
        <dbReference type="Proteomes" id="UP000814128"/>
    </source>
</evidence>
<dbReference type="Proteomes" id="UP000814128">
    <property type="component" value="Unassembled WGS sequence"/>
</dbReference>
<name>A0ACB8QEF1_9AGAM</name>
<feature type="non-terminal residue" evidence="1">
    <location>
        <position position="1"/>
    </location>
</feature>
<proteinExistence type="predicted"/>
<dbReference type="EMBL" id="MU273643">
    <property type="protein sequence ID" value="KAI0030032.1"/>
    <property type="molecule type" value="Genomic_DNA"/>
</dbReference>
<keyword evidence="2" id="KW-1185">Reference proteome</keyword>
<reference evidence="1" key="2">
    <citation type="journal article" date="2022" name="New Phytol.">
        <title>Evolutionary transition to the ectomycorrhizal habit in the genomes of a hyperdiverse lineage of mushroom-forming fungi.</title>
        <authorList>
            <person name="Looney B."/>
            <person name="Miyauchi S."/>
            <person name="Morin E."/>
            <person name="Drula E."/>
            <person name="Courty P.E."/>
            <person name="Kohler A."/>
            <person name="Kuo A."/>
            <person name="LaButti K."/>
            <person name="Pangilinan J."/>
            <person name="Lipzen A."/>
            <person name="Riley R."/>
            <person name="Andreopoulos W."/>
            <person name="He G."/>
            <person name="Johnson J."/>
            <person name="Nolan M."/>
            <person name="Tritt A."/>
            <person name="Barry K.W."/>
            <person name="Grigoriev I.V."/>
            <person name="Nagy L.G."/>
            <person name="Hibbett D."/>
            <person name="Henrissat B."/>
            <person name="Matheny P.B."/>
            <person name="Labbe J."/>
            <person name="Martin F.M."/>
        </authorList>
    </citation>
    <scope>NUCLEOTIDE SEQUENCE</scope>
    <source>
        <strain evidence="1">EC-137</strain>
    </source>
</reference>
<feature type="non-terminal residue" evidence="1">
    <location>
        <position position="74"/>
    </location>
</feature>